<organism evidence="2 3">
    <name type="scientific">Portunus trituberculatus</name>
    <name type="common">Swimming crab</name>
    <name type="synonym">Neptunus trituberculatus</name>
    <dbReference type="NCBI Taxonomy" id="210409"/>
    <lineage>
        <taxon>Eukaryota</taxon>
        <taxon>Metazoa</taxon>
        <taxon>Ecdysozoa</taxon>
        <taxon>Arthropoda</taxon>
        <taxon>Crustacea</taxon>
        <taxon>Multicrustacea</taxon>
        <taxon>Malacostraca</taxon>
        <taxon>Eumalacostraca</taxon>
        <taxon>Eucarida</taxon>
        <taxon>Decapoda</taxon>
        <taxon>Pleocyemata</taxon>
        <taxon>Brachyura</taxon>
        <taxon>Eubrachyura</taxon>
        <taxon>Portunoidea</taxon>
        <taxon>Portunidae</taxon>
        <taxon>Portuninae</taxon>
        <taxon>Portunus</taxon>
    </lineage>
</organism>
<sequence length="166" mass="17782">MSDSQTQGFETPRHAVAAAAATLASRAPQTSSSAVRRRGIPSCPSPLALPRSAAVKNALTICMHKRLVHGGEKSPYPDWIRSQGRRVSIQKLCKFFPYVSGSIKLQQQSGVCNECAHSRQGFPLPADGFQIGAIPGRSSPVKHQAATTPPTVERQLSPLWEALAAD</sequence>
<proteinExistence type="predicted"/>
<dbReference type="EMBL" id="VSRR010061769">
    <property type="protein sequence ID" value="MPC83175.1"/>
    <property type="molecule type" value="Genomic_DNA"/>
</dbReference>
<protein>
    <submittedName>
        <fullName evidence="2">Uncharacterized protein</fullName>
    </submittedName>
</protein>
<evidence type="ECO:0000313" key="2">
    <source>
        <dbReference type="EMBL" id="MPC83175.1"/>
    </source>
</evidence>
<reference evidence="2 3" key="1">
    <citation type="submission" date="2019-05" db="EMBL/GenBank/DDBJ databases">
        <title>Another draft genome of Portunus trituberculatus and its Hox gene families provides insights of decapod evolution.</title>
        <authorList>
            <person name="Jeong J.-H."/>
            <person name="Song I."/>
            <person name="Kim S."/>
            <person name="Choi T."/>
            <person name="Kim D."/>
            <person name="Ryu S."/>
            <person name="Kim W."/>
        </authorList>
    </citation>
    <scope>NUCLEOTIDE SEQUENCE [LARGE SCALE GENOMIC DNA]</scope>
    <source>
        <tissue evidence="2">Muscle</tissue>
    </source>
</reference>
<accession>A0A5B7ILD8</accession>
<gene>
    <name evidence="2" type="ORF">E2C01_077874</name>
</gene>
<name>A0A5B7ILD8_PORTR</name>
<evidence type="ECO:0000256" key="1">
    <source>
        <dbReference type="SAM" id="MobiDB-lite"/>
    </source>
</evidence>
<comment type="caution">
    <text evidence="2">The sequence shown here is derived from an EMBL/GenBank/DDBJ whole genome shotgun (WGS) entry which is preliminary data.</text>
</comment>
<keyword evidence="3" id="KW-1185">Reference proteome</keyword>
<feature type="region of interest" description="Disordered" evidence="1">
    <location>
        <begin position="20"/>
        <end position="41"/>
    </location>
</feature>
<dbReference type="AlphaFoldDB" id="A0A5B7ILD8"/>
<evidence type="ECO:0000313" key="3">
    <source>
        <dbReference type="Proteomes" id="UP000324222"/>
    </source>
</evidence>
<dbReference type="Proteomes" id="UP000324222">
    <property type="component" value="Unassembled WGS sequence"/>
</dbReference>